<dbReference type="InterPro" id="IPR007074">
    <property type="entry name" value="LicD/FKTN/FKRP_NTP_transf"/>
</dbReference>
<reference evidence="2 3" key="1">
    <citation type="submission" date="2015-09" db="EMBL/GenBank/DDBJ databases">
        <authorList>
            <consortium name="Pathogen Informatics"/>
        </authorList>
    </citation>
    <scope>NUCLEOTIDE SEQUENCE [LARGE SCALE GENOMIC DNA]</scope>
    <source>
        <strain evidence="2 3">2789STDY5834911</strain>
    </source>
</reference>
<dbReference type="Proteomes" id="UP000095712">
    <property type="component" value="Unassembled WGS sequence"/>
</dbReference>
<evidence type="ECO:0000313" key="3">
    <source>
        <dbReference type="Proteomes" id="UP000095712"/>
    </source>
</evidence>
<feature type="domain" description="LicD/FKTN/FKRP nucleotidyltransferase" evidence="1">
    <location>
        <begin position="24"/>
        <end position="252"/>
    </location>
</feature>
<sequence length="297" mass="34324">MSKHELSKLQEAELDIFKEFIRICQENHLRYFICGGSFLGAIRHKGFIPWDDDIDVAMPRPDFEIFLQIAPRLLPEDLYLSTYKLGAEHITLVAMIINKHKDFVLNNAAKQVRTGAWVDILVIDGAPEPGLKRKAFGIVYMYHRMMNQFAHFDEIVNLNKARPWYENLAIQFARISKIEKHLDPVRVGERFHKFLQANPYDTSRYVATFMGAAKMNEILPREIYGEGTDYEFEGLSVKGPDRYNAYLSHFYGSYMTLPPLNERNRHNVTVNKGGARTNPCIFISFPFAYYPADGRCA</sequence>
<evidence type="ECO:0000313" key="2">
    <source>
        <dbReference type="EMBL" id="CUP79557.1"/>
    </source>
</evidence>
<dbReference type="PANTHER" id="PTHR43404">
    <property type="entry name" value="LIPOPOLYSACCHARIDE CHOLINEPHOSPHOTRANSFERASE LICD"/>
    <property type="match status" value="1"/>
</dbReference>
<organism evidence="2 3">
    <name type="scientific">Blautia wexlerae</name>
    <dbReference type="NCBI Taxonomy" id="418240"/>
    <lineage>
        <taxon>Bacteria</taxon>
        <taxon>Bacillati</taxon>
        <taxon>Bacillota</taxon>
        <taxon>Clostridia</taxon>
        <taxon>Lachnospirales</taxon>
        <taxon>Lachnospiraceae</taxon>
        <taxon>Blautia</taxon>
    </lineage>
</organism>
<dbReference type="EMBL" id="CZAW01000033">
    <property type="protein sequence ID" value="CUP79557.1"/>
    <property type="molecule type" value="Genomic_DNA"/>
</dbReference>
<gene>
    <name evidence="2" type="ORF">ERS852523_02836</name>
</gene>
<dbReference type="AlphaFoldDB" id="A0A174R6N4"/>
<dbReference type="OrthoDB" id="9786100at2"/>
<dbReference type="Pfam" id="PF04991">
    <property type="entry name" value="LicD"/>
    <property type="match status" value="1"/>
</dbReference>
<accession>A0A174R6N4</accession>
<dbReference type="InterPro" id="IPR052942">
    <property type="entry name" value="LPS_cholinephosphotransferase"/>
</dbReference>
<dbReference type="GO" id="GO:0009100">
    <property type="term" value="P:glycoprotein metabolic process"/>
    <property type="evidence" value="ECO:0007669"/>
    <property type="project" value="UniProtKB-ARBA"/>
</dbReference>
<evidence type="ECO:0000259" key="1">
    <source>
        <dbReference type="Pfam" id="PF04991"/>
    </source>
</evidence>
<proteinExistence type="predicted"/>
<protein>
    <submittedName>
        <fullName evidence="2">LPS biosynthesis protein</fullName>
    </submittedName>
</protein>
<dbReference type="PANTHER" id="PTHR43404:SF2">
    <property type="entry name" value="LIPOPOLYSACCHARIDE CHOLINEPHOSPHOTRANSFERASE LICD"/>
    <property type="match status" value="1"/>
</dbReference>
<name>A0A174R6N4_9FIRM</name>
<dbReference type="RefSeq" id="WP_055152460.1">
    <property type="nucleotide sequence ID" value="NZ_CZAW01000033.1"/>
</dbReference>